<accession>A0A0L0FVA1</accession>
<dbReference type="InterPro" id="IPR011604">
    <property type="entry name" value="PDDEXK-like_dom_sf"/>
</dbReference>
<dbReference type="Gene3D" id="3.90.320.10">
    <property type="match status" value="1"/>
</dbReference>
<dbReference type="STRING" id="667725.A0A0L0FVA1"/>
<gene>
    <name evidence="2" type="ORF">SARC_07753</name>
</gene>
<dbReference type="GO" id="GO:0005739">
    <property type="term" value="C:mitochondrion"/>
    <property type="evidence" value="ECO:0007669"/>
    <property type="project" value="TreeGrafter"/>
</dbReference>
<feature type="domain" description="PD-(D/E)XK endonuclease-like" evidence="1">
    <location>
        <begin position="186"/>
        <end position="306"/>
    </location>
</feature>
<dbReference type="EMBL" id="KQ242231">
    <property type="protein sequence ID" value="KNC79868.1"/>
    <property type="molecule type" value="Genomic_DNA"/>
</dbReference>
<dbReference type="InterPro" id="IPR038726">
    <property type="entry name" value="PDDEXK_AddAB-type"/>
</dbReference>
<name>A0A0L0FVA1_9EUKA</name>
<dbReference type="PANTHER" id="PTHR31340:SF3">
    <property type="entry name" value="MITOCHONDRIAL GENOME MAINTENANCE EXONUCLEASE 1"/>
    <property type="match status" value="1"/>
</dbReference>
<proteinExistence type="predicted"/>
<keyword evidence="3" id="KW-1185">Reference proteome</keyword>
<sequence length="387" mass="43417">MLSSCRYTSKTPWLVRSCWTRSHSSTSTFVDVSAAGQQRGNTGDTEDTNVSVLADRDIEIDRICDAFGFRIGAEQERPMSLTRGSVSSVYGDRFYFPVEGAAGLLSVTSVIDASKRKDTGSKLNKWKNRMKQVYGESSYQAARNMTLDNGTRVHKYAEDFLTGNRSYKLSSSELDDVRFAECAFSLRPVLARVEKVYAIESDVFSVEKGIAGRFDCIAKIDGKCVLIDWKTSAKKKAKRKLTVKDHHETPLQLSAYVTGTKDDAAYSDIHVEGALIVTCFSTGRMVEEMWLDQQAIGKYAQEFEKCVELAYSELESANIGTYVVNEVVKSKIVGDKKKRRVKKTKVTKIDMNSDIELASFSFAGFDLIEREWSELDCYLFMAKIPGR</sequence>
<evidence type="ECO:0000313" key="2">
    <source>
        <dbReference type="EMBL" id="KNC79868.1"/>
    </source>
</evidence>
<dbReference type="GeneID" id="25908257"/>
<reference evidence="2 3" key="1">
    <citation type="submission" date="2011-02" db="EMBL/GenBank/DDBJ databases">
        <title>The Genome Sequence of Sphaeroforma arctica JP610.</title>
        <authorList>
            <consortium name="The Broad Institute Genome Sequencing Platform"/>
            <person name="Russ C."/>
            <person name="Cuomo C."/>
            <person name="Young S.K."/>
            <person name="Zeng Q."/>
            <person name="Gargeya S."/>
            <person name="Alvarado L."/>
            <person name="Berlin A."/>
            <person name="Chapman S.B."/>
            <person name="Chen Z."/>
            <person name="Freedman E."/>
            <person name="Gellesch M."/>
            <person name="Goldberg J."/>
            <person name="Griggs A."/>
            <person name="Gujja S."/>
            <person name="Heilman E."/>
            <person name="Heiman D."/>
            <person name="Howarth C."/>
            <person name="Mehta T."/>
            <person name="Neiman D."/>
            <person name="Pearson M."/>
            <person name="Roberts A."/>
            <person name="Saif S."/>
            <person name="Shea T."/>
            <person name="Shenoy N."/>
            <person name="Sisk P."/>
            <person name="Stolte C."/>
            <person name="Sykes S."/>
            <person name="White J."/>
            <person name="Yandava C."/>
            <person name="Burger G."/>
            <person name="Gray M.W."/>
            <person name="Holland P.W.H."/>
            <person name="King N."/>
            <person name="Lang F.B.F."/>
            <person name="Roger A.J."/>
            <person name="Ruiz-Trillo I."/>
            <person name="Haas B."/>
            <person name="Nusbaum C."/>
            <person name="Birren B."/>
        </authorList>
    </citation>
    <scope>NUCLEOTIDE SEQUENCE [LARGE SCALE GENOMIC DNA]</scope>
    <source>
        <strain evidence="2 3">JP610</strain>
    </source>
</reference>
<organism evidence="2 3">
    <name type="scientific">Sphaeroforma arctica JP610</name>
    <dbReference type="NCBI Taxonomy" id="667725"/>
    <lineage>
        <taxon>Eukaryota</taxon>
        <taxon>Ichthyosporea</taxon>
        <taxon>Ichthyophonida</taxon>
        <taxon>Sphaeroforma</taxon>
    </lineage>
</organism>
<dbReference type="AlphaFoldDB" id="A0A0L0FVA1"/>
<dbReference type="PANTHER" id="PTHR31340">
    <property type="entry name" value="MITOCHONDRIAL GENOME MAINTENANCE EXONUCLEASE 1"/>
    <property type="match status" value="1"/>
</dbReference>
<evidence type="ECO:0000313" key="3">
    <source>
        <dbReference type="Proteomes" id="UP000054560"/>
    </source>
</evidence>
<evidence type="ECO:0000259" key="1">
    <source>
        <dbReference type="Pfam" id="PF12705"/>
    </source>
</evidence>
<dbReference type="OrthoDB" id="5777131at2759"/>
<dbReference type="Proteomes" id="UP000054560">
    <property type="component" value="Unassembled WGS sequence"/>
</dbReference>
<protein>
    <recommendedName>
        <fullName evidence="1">PD-(D/E)XK endonuclease-like domain-containing protein</fullName>
    </recommendedName>
</protein>
<dbReference type="GO" id="GO:0006264">
    <property type="term" value="P:mitochondrial DNA replication"/>
    <property type="evidence" value="ECO:0007669"/>
    <property type="project" value="TreeGrafter"/>
</dbReference>
<dbReference type="GO" id="GO:0008297">
    <property type="term" value="F:single-stranded DNA exodeoxyribonuclease activity"/>
    <property type="evidence" value="ECO:0007669"/>
    <property type="project" value="TreeGrafter"/>
</dbReference>
<dbReference type="RefSeq" id="XP_014153770.1">
    <property type="nucleotide sequence ID" value="XM_014298295.1"/>
</dbReference>
<dbReference type="Pfam" id="PF12705">
    <property type="entry name" value="PDDEXK_1"/>
    <property type="match status" value="1"/>
</dbReference>